<organism evidence="1 2">
    <name type="scientific">Beauveria asiatica</name>
    <dbReference type="NCBI Taxonomy" id="1069075"/>
    <lineage>
        <taxon>Eukaryota</taxon>
        <taxon>Fungi</taxon>
        <taxon>Dikarya</taxon>
        <taxon>Ascomycota</taxon>
        <taxon>Pezizomycotina</taxon>
        <taxon>Sordariomycetes</taxon>
        <taxon>Hypocreomycetidae</taxon>
        <taxon>Hypocreales</taxon>
        <taxon>Cordycipitaceae</taxon>
        <taxon>Beauveria</taxon>
    </lineage>
</organism>
<accession>A0AAW0RVR7</accession>
<gene>
    <name evidence="1" type="ORF">G3M48_003381</name>
</gene>
<comment type="caution">
    <text evidence="1">The sequence shown here is derived from an EMBL/GenBank/DDBJ whole genome shotgun (WGS) entry which is preliminary data.</text>
</comment>
<dbReference type="EMBL" id="JAAHCF010000222">
    <property type="protein sequence ID" value="KAK8146255.1"/>
    <property type="molecule type" value="Genomic_DNA"/>
</dbReference>
<name>A0AAW0RVR7_9HYPO</name>
<sequence length="133" mass="15181">MELQLSQIRFITGLYQNQFEAEDILQIWQKSSKKAFSPSAGCLTHDNVTLAIKAHSVGLTSREIASVLWTRSLQKPMITRVLSRTIRVSTFEFSEDVEYKLSQLGEVTHVRMEDGIYHIQMKTHSQAAEAVRL</sequence>
<protein>
    <submittedName>
        <fullName evidence="1">Uncharacterized protein</fullName>
    </submittedName>
</protein>
<reference evidence="1 2" key="1">
    <citation type="submission" date="2020-02" db="EMBL/GenBank/DDBJ databases">
        <title>Comparative genomics of the hypocrealean fungal genus Beauvera.</title>
        <authorList>
            <person name="Showalter D.N."/>
            <person name="Bushley K.E."/>
            <person name="Rehner S.A."/>
        </authorList>
    </citation>
    <scope>NUCLEOTIDE SEQUENCE [LARGE SCALE GENOMIC DNA]</scope>
    <source>
        <strain evidence="1 2">ARSEF4384</strain>
    </source>
</reference>
<dbReference type="Proteomes" id="UP001397290">
    <property type="component" value="Unassembled WGS sequence"/>
</dbReference>
<keyword evidence="2" id="KW-1185">Reference proteome</keyword>
<evidence type="ECO:0000313" key="2">
    <source>
        <dbReference type="Proteomes" id="UP001397290"/>
    </source>
</evidence>
<evidence type="ECO:0000313" key="1">
    <source>
        <dbReference type="EMBL" id="KAK8146255.1"/>
    </source>
</evidence>
<proteinExistence type="predicted"/>
<dbReference type="AlphaFoldDB" id="A0AAW0RVR7"/>